<dbReference type="OrthoDB" id="40465at10239"/>
<dbReference type="RefSeq" id="YP_008857909.1">
    <property type="nucleotide sequence ID" value="NC_022972.2"/>
</dbReference>
<feature type="compositionally biased region" description="Polar residues" evidence="1">
    <location>
        <begin position="83"/>
        <end position="98"/>
    </location>
</feature>
<accession>V5RBE5</accession>
<evidence type="ECO:0000256" key="1">
    <source>
        <dbReference type="SAM" id="MobiDB-lite"/>
    </source>
</evidence>
<organism evidence="2 3">
    <name type="scientific">Arthrobacter phage vB_ArS-ArV2</name>
    <dbReference type="NCBI Taxonomy" id="1414742"/>
    <lineage>
        <taxon>Viruses</taxon>
        <taxon>Duplodnaviria</taxon>
        <taxon>Heunggongvirae</taxon>
        <taxon>Uroviricota</taxon>
        <taxon>Caudoviricetes</taxon>
        <taxon>Arvduovirus</taxon>
        <taxon>Arvduovirus ArV2</taxon>
    </lineage>
</organism>
<feature type="region of interest" description="Disordered" evidence="1">
    <location>
        <begin position="69"/>
        <end position="98"/>
    </location>
</feature>
<reference evidence="2 3" key="1">
    <citation type="journal article" date="2014" name="PLoS ONE">
        <title>Isolation and Characterization of vB_ArS-ArV2 - First Arthrobacter sp. Infecting Bacteriophage with Completely Sequenced Genome.</title>
        <authorList>
            <person name="Simoliunas E."/>
            <person name="Kaliniene L."/>
            <person name="Stasilo M."/>
            <person name="Truncaite L."/>
            <person name="Zajanckauskaite A."/>
            <person name="Staniulis J."/>
            <person name="Nainys J."/>
            <person name="Kaupinis A."/>
            <person name="Valius M."/>
            <person name="Meskys R."/>
        </authorList>
    </citation>
    <scope>NUCLEOTIDE SEQUENCE [LARGE SCALE GENOMIC DNA]</scope>
</reference>
<dbReference type="Proteomes" id="UP000018644">
    <property type="component" value="Segment"/>
</dbReference>
<dbReference type="GeneID" id="17776900"/>
<dbReference type="KEGG" id="vg:17776900"/>
<protein>
    <submittedName>
        <fullName evidence="2">Transcriptional factor WhiB-like protein</fullName>
    </submittedName>
</protein>
<dbReference type="EMBL" id="KF692088">
    <property type="protein sequence ID" value="AHB31649.1"/>
    <property type="molecule type" value="Genomic_DNA"/>
</dbReference>
<evidence type="ECO:0000313" key="2">
    <source>
        <dbReference type="EMBL" id="AHB31649.1"/>
    </source>
</evidence>
<name>V5RBE5_9CAUD</name>
<evidence type="ECO:0000313" key="3">
    <source>
        <dbReference type="Proteomes" id="UP000018644"/>
    </source>
</evidence>
<keyword evidence="3" id="KW-1185">Reference proteome</keyword>
<proteinExistence type="predicted"/>
<sequence>MRELPTIRGYRVGAGPSFSPRYYVYGGNQPLNKDAEVAGNVQPCGTPAAARRHYLRGEKPCRLCRDAERSRTNKAGLKRRQTNESFQKSFTPEKCGTNSGHQRHIYYGNTPCEECKVAHRAYQRKQRADLKARKTSAGINS</sequence>
<gene>
    <name evidence="2" type="ORF">ArV2_gp38</name>
</gene>